<organism evidence="1 2">
    <name type="scientific">chrysanthemum yellow dwarf associated virus</name>
    <dbReference type="NCBI Taxonomy" id="3070829"/>
    <lineage>
        <taxon>Viruses</taxon>
        <taxon>Riboviria</taxon>
        <taxon>Orthornavirae</taxon>
        <taxon>Negarnaviricota</taxon>
        <taxon>Haploviricotina</taxon>
        <taxon>Monjiviricetes</taxon>
        <taxon>Mononegavirales</taxon>
        <taxon>Rhabdoviridae</taxon>
        <taxon>Betarhabdovirinae</taxon>
        <taxon>Alphacytorhabdovirus</taxon>
        <taxon>Alphacytorhabdovirus alphachysanthemi</taxon>
        <taxon>Cytorhabdovirus chrysanthemi</taxon>
    </lineage>
</organism>
<gene>
    <name evidence="1" type="primary">M</name>
</gene>
<keyword evidence="2" id="KW-1185">Reference proteome</keyword>
<proteinExistence type="predicted"/>
<dbReference type="RefSeq" id="YP_010800897.1">
    <property type="nucleotide sequence ID" value="NC_076914.1"/>
</dbReference>
<evidence type="ECO:0000313" key="1">
    <source>
        <dbReference type="EMBL" id="QRX38979.1"/>
    </source>
</evidence>
<name>A0AAE7UEH8_9RHAB</name>
<protein>
    <submittedName>
        <fullName evidence="1">Matrix protein</fullName>
    </submittedName>
</protein>
<dbReference type="Proteomes" id="UP000830604">
    <property type="component" value="Segment"/>
</dbReference>
<dbReference type="KEGG" id="vg:80539552"/>
<dbReference type="EMBL" id="MW039593">
    <property type="protein sequence ID" value="QRX38979.1"/>
    <property type="molecule type" value="Viral_cRNA"/>
</dbReference>
<reference evidence="1 2" key="1">
    <citation type="journal article" date="2021" name="Arch. Virol.">
        <title>Molecular characterization of a novel cytorhabdovirus associated with chrysanthemum yellow dwarf disease.</title>
        <authorList>
            <person name="Liu Q."/>
            <person name="Jin J."/>
            <person name="Yang L."/>
            <person name="Zhang S."/>
            <person name="Cao M."/>
        </authorList>
    </citation>
    <scope>NUCLEOTIDE SEQUENCE [LARGE SCALE GENOMIC DNA]</scope>
    <source>
        <strain evidence="1">Cq</strain>
    </source>
</reference>
<sequence length="173" mass="19246">MSYNTWMCVTITYDSFAIEYKGTDTKTPSFKKSDLKEMLKPLMDLVPLSGKDSGLLIAILSSIATKTYKDTITSPYLGPMTMRMNIVPPERVIIPYQGVVEARSIPFQAKGKRSTIKNCKYVSHIDAKFIVTQVPDPDINTHLKEHPKWFVGELDLGCDATALPSANKTAGQK</sequence>
<accession>A0AAE7UEH8</accession>
<dbReference type="GeneID" id="80539552"/>
<evidence type="ECO:0000313" key="2">
    <source>
        <dbReference type="Proteomes" id="UP000830604"/>
    </source>
</evidence>